<dbReference type="EMBL" id="KV750353">
    <property type="protein sequence ID" value="OCL05194.1"/>
    <property type="molecule type" value="Genomic_DNA"/>
</dbReference>
<proteinExistence type="predicted"/>
<dbReference type="AlphaFoldDB" id="A0A8E2JQC8"/>
<evidence type="ECO:0000313" key="1">
    <source>
        <dbReference type="EMBL" id="OCL05194.1"/>
    </source>
</evidence>
<gene>
    <name evidence="1" type="ORF">AOQ84DRAFT_101273</name>
</gene>
<accession>A0A8E2JQC8</accession>
<keyword evidence="2" id="KW-1185">Reference proteome</keyword>
<protein>
    <submittedName>
        <fullName evidence="1">Uncharacterized protein</fullName>
    </submittedName>
</protein>
<reference evidence="1 2" key="1">
    <citation type="journal article" date="2016" name="Nat. Commun.">
        <title>Ectomycorrhizal ecology is imprinted in the genome of the dominant symbiotic fungus Cenococcum geophilum.</title>
        <authorList>
            <consortium name="DOE Joint Genome Institute"/>
            <person name="Peter M."/>
            <person name="Kohler A."/>
            <person name="Ohm R.A."/>
            <person name="Kuo A."/>
            <person name="Krutzmann J."/>
            <person name="Morin E."/>
            <person name="Arend M."/>
            <person name="Barry K.W."/>
            <person name="Binder M."/>
            <person name="Choi C."/>
            <person name="Clum A."/>
            <person name="Copeland A."/>
            <person name="Grisel N."/>
            <person name="Haridas S."/>
            <person name="Kipfer T."/>
            <person name="LaButti K."/>
            <person name="Lindquist E."/>
            <person name="Lipzen A."/>
            <person name="Maire R."/>
            <person name="Meier B."/>
            <person name="Mihaltcheva S."/>
            <person name="Molinier V."/>
            <person name="Murat C."/>
            <person name="Poggeler S."/>
            <person name="Quandt C.A."/>
            <person name="Sperisen C."/>
            <person name="Tritt A."/>
            <person name="Tisserant E."/>
            <person name="Crous P.W."/>
            <person name="Henrissat B."/>
            <person name="Nehls U."/>
            <person name="Egli S."/>
            <person name="Spatafora J.W."/>
            <person name="Grigoriev I.V."/>
            <person name="Martin F.M."/>
        </authorList>
    </citation>
    <scope>NUCLEOTIDE SEQUENCE [LARGE SCALE GENOMIC DNA]</scope>
    <source>
        <strain evidence="1 2">CBS 207.34</strain>
    </source>
</reference>
<dbReference type="Proteomes" id="UP000250140">
    <property type="component" value="Unassembled WGS sequence"/>
</dbReference>
<sequence length="83" mass="9341">MLCVVLPAIFPCAPSLGCKGFTNPLPQKFLWCYVGVKVKNYPIPTITSYLTYVLIPLTKRQIHSLAIQARPKRALIHFISRAN</sequence>
<organism evidence="1 2">
    <name type="scientific">Glonium stellatum</name>
    <dbReference type="NCBI Taxonomy" id="574774"/>
    <lineage>
        <taxon>Eukaryota</taxon>
        <taxon>Fungi</taxon>
        <taxon>Dikarya</taxon>
        <taxon>Ascomycota</taxon>
        <taxon>Pezizomycotina</taxon>
        <taxon>Dothideomycetes</taxon>
        <taxon>Pleosporomycetidae</taxon>
        <taxon>Gloniales</taxon>
        <taxon>Gloniaceae</taxon>
        <taxon>Glonium</taxon>
    </lineage>
</organism>
<name>A0A8E2JQC8_9PEZI</name>
<evidence type="ECO:0000313" key="2">
    <source>
        <dbReference type="Proteomes" id="UP000250140"/>
    </source>
</evidence>